<gene>
    <name evidence="1" type="ORF">SPF06_01550</name>
</gene>
<protein>
    <recommendedName>
        <fullName evidence="3">Glycosyltransferase</fullName>
    </recommendedName>
</protein>
<proteinExistence type="predicted"/>
<evidence type="ECO:0008006" key="3">
    <source>
        <dbReference type="Google" id="ProtNLM"/>
    </source>
</evidence>
<dbReference type="Proteomes" id="UP001304769">
    <property type="component" value="Unassembled WGS sequence"/>
</dbReference>
<accession>A0ABU5T2J4</accession>
<dbReference type="InterPro" id="IPR029044">
    <property type="entry name" value="Nucleotide-diphossugar_trans"/>
</dbReference>
<keyword evidence="2" id="KW-1185">Reference proteome</keyword>
<evidence type="ECO:0000313" key="2">
    <source>
        <dbReference type="Proteomes" id="UP001304769"/>
    </source>
</evidence>
<organism evidence="1 2">
    <name type="scientific">Sinomonas terricola</name>
    <dbReference type="NCBI Taxonomy" id="3110330"/>
    <lineage>
        <taxon>Bacteria</taxon>
        <taxon>Bacillati</taxon>
        <taxon>Actinomycetota</taxon>
        <taxon>Actinomycetes</taxon>
        <taxon>Micrococcales</taxon>
        <taxon>Micrococcaceae</taxon>
        <taxon>Sinomonas</taxon>
    </lineage>
</organism>
<reference evidence="1 2" key="1">
    <citation type="submission" date="2023-12" db="EMBL/GenBank/DDBJ databases">
        <title>Sinomonas terricola sp. nov, isolated from litchi orchard soil in Guangdong, PR China.</title>
        <authorList>
            <person name="Jiaxin W."/>
            <person name="Yang Z."/>
            <person name="Honghui Z."/>
        </authorList>
    </citation>
    <scope>NUCLEOTIDE SEQUENCE [LARGE SCALE GENOMIC DNA]</scope>
    <source>
        <strain evidence="1 2">JGH33</strain>
    </source>
</reference>
<evidence type="ECO:0000313" key="1">
    <source>
        <dbReference type="EMBL" id="MEA5453396.1"/>
    </source>
</evidence>
<dbReference type="SUPFAM" id="SSF53448">
    <property type="entry name" value="Nucleotide-diphospho-sugar transferases"/>
    <property type="match status" value="1"/>
</dbReference>
<sequence length="294" mass="32273">MRLDLSSPRPVKFVVKGAAIMWIRIQNLLGRKPVTGAAPLAVSLTSYGERLATVGHTIESIARGTVRPKRLILWVDDPAFEIEDYPMLARLERRGLEILRCEDFGPHKKNYAYAREFADSGLPLVTADDDILYPGRWFEGLARHHLSNPGSFAGYRAHRVSLCAGGQLAPYREWRRAEPGDVGHDVFLTGGAGAVFPARLLRALRDAGESFAEVCPRADDIWINVIASRIGAEAQLLPSSHLLALSYPRSQRNALHHSNVDGGGNDRQLAASLTETDRARLVKAAALRLAGDRA</sequence>
<dbReference type="RefSeq" id="WP_323277160.1">
    <property type="nucleotide sequence ID" value="NZ_JAYGGQ010000001.1"/>
</dbReference>
<comment type="caution">
    <text evidence="1">The sequence shown here is derived from an EMBL/GenBank/DDBJ whole genome shotgun (WGS) entry which is preliminary data.</text>
</comment>
<name>A0ABU5T2J4_9MICC</name>
<dbReference type="EMBL" id="JAYGGQ010000001">
    <property type="protein sequence ID" value="MEA5453396.1"/>
    <property type="molecule type" value="Genomic_DNA"/>
</dbReference>